<gene>
    <name evidence="1" type="ORF">Amon02_000099700</name>
</gene>
<name>A0ACB5SU29_AMBMO</name>
<dbReference type="Proteomes" id="UP001165064">
    <property type="component" value="Unassembled WGS sequence"/>
</dbReference>
<reference evidence="1" key="1">
    <citation type="submission" date="2023-04" db="EMBL/GenBank/DDBJ databases">
        <title>Ambrosiozyma monospora NBRC 10751.</title>
        <authorList>
            <person name="Ichikawa N."/>
            <person name="Sato H."/>
            <person name="Tonouchi N."/>
        </authorList>
    </citation>
    <scope>NUCLEOTIDE SEQUENCE</scope>
    <source>
        <strain evidence="1">NBRC 10751</strain>
    </source>
</reference>
<keyword evidence="2" id="KW-1185">Reference proteome</keyword>
<organism evidence="1 2">
    <name type="scientific">Ambrosiozyma monospora</name>
    <name type="common">Yeast</name>
    <name type="synonym">Endomycopsis monosporus</name>
    <dbReference type="NCBI Taxonomy" id="43982"/>
    <lineage>
        <taxon>Eukaryota</taxon>
        <taxon>Fungi</taxon>
        <taxon>Dikarya</taxon>
        <taxon>Ascomycota</taxon>
        <taxon>Saccharomycotina</taxon>
        <taxon>Pichiomycetes</taxon>
        <taxon>Pichiales</taxon>
        <taxon>Pichiaceae</taxon>
        <taxon>Ambrosiozyma</taxon>
    </lineage>
</organism>
<protein>
    <submittedName>
        <fullName evidence="1">Unnamed protein product</fullName>
    </submittedName>
</protein>
<dbReference type="EMBL" id="BSXS01000424">
    <property type="protein sequence ID" value="GME72450.1"/>
    <property type="molecule type" value="Genomic_DNA"/>
</dbReference>
<evidence type="ECO:0000313" key="2">
    <source>
        <dbReference type="Proteomes" id="UP001165064"/>
    </source>
</evidence>
<sequence length="279" mass="30555">MSPIEKTSQTEEIIDTPDVAVAEDDQNESNAGLTLPIARIKRIIKLDPEHVSSTEAANYMLGLATELFVTTLTEKASLVTKANKRKKVMYDDFHNAVVHDDNLLFLKDLIPKKKKIGELAEKGTINLTDNDIKRFNLKYSRPKRPTTASAVIASKDVASGGGDTTAEEGDISADKSTSKTDDTQEEAAKDDDDNATVDLEKEKETETTVTRPAAIEPAPTSEKRKPKLGRPRKNKHTTVLPKGQHTLPFAKAGPSKKSKASEVVDVTDNEEEDVEMKDA</sequence>
<proteinExistence type="predicted"/>
<comment type="caution">
    <text evidence="1">The sequence shown here is derived from an EMBL/GenBank/DDBJ whole genome shotgun (WGS) entry which is preliminary data.</text>
</comment>
<evidence type="ECO:0000313" key="1">
    <source>
        <dbReference type="EMBL" id="GME72450.1"/>
    </source>
</evidence>
<accession>A0ACB5SU29</accession>